<organism evidence="4 5">
    <name type="scientific">Batrachochytrium salamandrivorans</name>
    <dbReference type="NCBI Taxonomy" id="1357716"/>
    <lineage>
        <taxon>Eukaryota</taxon>
        <taxon>Fungi</taxon>
        <taxon>Fungi incertae sedis</taxon>
        <taxon>Chytridiomycota</taxon>
        <taxon>Chytridiomycota incertae sedis</taxon>
        <taxon>Chytridiomycetes</taxon>
        <taxon>Rhizophydiales</taxon>
        <taxon>Rhizophydiales incertae sedis</taxon>
        <taxon>Batrachochytrium</taxon>
    </lineage>
</organism>
<reference evidence="4 5" key="1">
    <citation type="submission" date="2021-02" db="EMBL/GenBank/DDBJ databases">
        <title>Variation within the Batrachochytrium salamandrivorans European outbreak.</title>
        <authorList>
            <person name="Kelly M."/>
            <person name="Pasmans F."/>
            <person name="Shea T.P."/>
            <person name="Munoz J.F."/>
            <person name="Carranza S."/>
            <person name="Cuomo C.A."/>
            <person name="Martel A."/>
        </authorList>
    </citation>
    <scope>NUCLEOTIDE SEQUENCE [LARGE SCALE GENOMIC DNA]</scope>
    <source>
        <strain evidence="4 5">AMFP18/2</strain>
    </source>
</reference>
<comment type="caution">
    <text evidence="4">The sequence shown here is derived from an EMBL/GenBank/DDBJ whole genome shotgun (WGS) entry which is preliminary data.</text>
</comment>
<feature type="compositionally biased region" description="Polar residues" evidence="2">
    <location>
        <begin position="35"/>
        <end position="45"/>
    </location>
</feature>
<evidence type="ECO:0000313" key="4">
    <source>
        <dbReference type="EMBL" id="KAH6597194.1"/>
    </source>
</evidence>
<evidence type="ECO:0000256" key="3">
    <source>
        <dbReference type="SAM" id="SignalP"/>
    </source>
</evidence>
<evidence type="ECO:0000313" key="5">
    <source>
        <dbReference type="Proteomes" id="UP001648503"/>
    </source>
</evidence>
<name>A0ABQ8FHZ2_9FUNG</name>
<feature type="signal peptide" evidence="3">
    <location>
        <begin position="1"/>
        <end position="18"/>
    </location>
</feature>
<accession>A0ABQ8FHZ2</accession>
<evidence type="ECO:0000256" key="2">
    <source>
        <dbReference type="SAM" id="MobiDB-lite"/>
    </source>
</evidence>
<keyword evidence="3" id="KW-0732">Signal</keyword>
<keyword evidence="1" id="KW-0175">Coiled coil</keyword>
<keyword evidence="5" id="KW-1185">Reference proteome</keyword>
<feature type="region of interest" description="Disordered" evidence="2">
    <location>
        <begin position="19"/>
        <end position="45"/>
    </location>
</feature>
<protein>
    <submittedName>
        <fullName evidence="4">Uncharacterized protein</fullName>
    </submittedName>
</protein>
<feature type="chain" id="PRO_5045946558" evidence="3">
    <location>
        <begin position="19"/>
        <end position="156"/>
    </location>
</feature>
<proteinExistence type="predicted"/>
<feature type="coiled-coil region" evidence="1">
    <location>
        <begin position="63"/>
        <end position="90"/>
    </location>
</feature>
<dbReference type="EMBL" id="JAFCIX010000152">
    <property type="protein sequence ID" value="KAH6597194.1"/>
    <property type="molecule type" value="Genomic_DNA"/>
</dbReference>
<evidence type="ECO:0000256" key="1">
    <source>
        <dbReference type="SAM" id="Coils"/>
    </source>
</evidence>
<dbReference type="Proteomes" id="UP001648503">
    <property type="component" value="Unassembled WGS sequence"/>
</dbReference>
<sequence length="156" mass="17332">MKLISFAIVSLLAITVSAQPPQDPDDQSLEESQGAAFQTTQEPQSATAQILMGNPRQSLRNKLESLTKGYKERQAAAEKLQNDIDKMVREMSGIVPRADGLSGPEKEDLIRTFFVINKSLIVTRAYKRTLEDEMEAIMISYAAVVEEIDSLDETPE</sequence>
<gene>
    <name evidence="4" type="ORF">BASA50_004547</name>
</gene>